<name>A0ABU8XXU6_9PROT</name>
<dbReference type="InterPro" id="IPR053188">
    <property type="entry name" value="FkbM_Methyltransferase"/>
</dbReference>
<dbReference type="GO" id="GO:0032259">
    <property type="term" value="P:methylation"/>
    <property type="evidence" value="ECO:0007669"/>
    <property type="project" value="UniProtKB-KW"/>
</dbReference>
<gene>
    <name evidence="2" type="ORF">U1T56_18605</name>
</gene>
<dbReference type="NCBIfam" id="TIGR01444">
    <property type="entry name" value="fkbM_fam"/>
    <property type="match status" value="1"/>
</dbReference>
<feature type="domain" description="Methyltransferase FkbM" evidence="1">
    <location>
        <begin position="41"/>
        <end position="210"/>
    </location>
</feature>
<evidence type="ECO:0000259" key="1">
    <source>
        <dbReference type="Pfam" id="PF05050"/>
    </source>
</evidence>
<dbReference type="Gene3D" id="3.40.50.150">
    <property type="entry name" value="Vaccinia Virus protein VP39"/>
    <property type="match status" value="1"/>
</dbReference>
<evidence type="ECO:0000313" key="3">
    <source>
        <dbReference type="Proteomes" id="UP001375743"/>
    </source>
</evidence>
<dbReference type="SUPFAM" id="SSF53335">
    <property type="entry name" value="S-adenosyl-L-methionine-dependent methyltransferases"/>
    <property type="match status" value="1"/>
</dbReference>
<dbReference type="InterPro" id="IPR006342">
    <property type="entry name" value="FkbM_mtfrase"/>
</dbReference>
<keyword evidence="2" id="KW-0808">Transferase</keyword>
<keyword evidence="2" id="KW-0489">Methyltransferase</keyword>
<accession>A0ABU8XXU6</accession>
<dbReference type="PANTHER" id="PTHR36973:SF4">
    <property type="entry name" value="NODULATION PROTEIN"/>
    <property type="match status" value="1"/>
</dbReference>
<keyword evidence="3" id="KW-1185">Reference proteome</keyword>
<reference evidence="2 3" key="1">
    <citation type="submission" date="2024-01" db="EMBL/GenBank/DDBJ databases">
        <title>Multi-omics insights into the function and evolution of sodium benzoate biodegradation pathways in Benzoatithermus flavus gen. nov., sp. nov. from hot spring.</title>
        <authorList>
            <person name="Hu C.-J."/>
            <person name="Li W.-J."/>
        </authorList>
    </citation>
    <scope>NUCLEOTIDE SEQUENCE [LARGE SCALE GENOMIC DNA]</scope>
    <source>
        <strain evidence="2 3">SYSU G07066</strain>
    </source>
</reference>
<dbReference type="Pfam" id="PF05050">
    <property type="entry name" value="Methyltransf_21"/>
    <property type="match status" value="1"/>
</dbReference>
<comment type="caution">
    <text evidence="2">The sequence shown here is derived from an EMBL/GenBank/DDBJ whole genome shotgun (WGS) entry which is preliminary data.</text>
</comment>
<evidence type="ECO:0000313" key="2">
    <source>
        <dbReference type="EMBL" id="MEK0085169.1"/>
    </source>
</evidence>
<organism evidence="2 3">
    <name type="scientific">Benzoatithermus flavus</name>
    <dbReference type="NCBI Taxonomy" id="3108223"/>
    <lineage>
        <taxon>Bacteria</taxon>
        <taxon>Pseudomonadati</taxon>
        <taxon>Pseudomonadota</taxon>
        <taxon>Alphaproteobacteria</taxon>
        <taxon>Geminicoccales</taxon>
        <taxon>Geminicoccaceae</taxon>
        <taxon>Benzoatithermus</taxon>
    </lineage>
</organism>
<dbReference type="EMBL" id="JBBLZC010000022">
    <property type="protein sequence ID" value="MEK0085169.1"/>
    <property type="molecule type" value="Genomic_DNA"/>
</dbReference>
<proteinExistence type="predicted"/>
<dbReference type="PANTHER" id="PTHR36973">
    <property type="entry name" value="SLL1456 PROTEIN-RELATED"/>
    <property type="match status" value="1"/>
</dbReference>
<dbReference type="Proteomes" id="UP001375743">
    <property type="component" value="Unassembled WGS sequence"/>
</dbReference>
<dbReference type="RefSeq" id="WP_418161016.1">
    <property type="nucleotide sequence ID" value="NZ_JBBLZC010000022.1"/>
</dbReference>
<sequence length="236" mass="26578">MILGRLARALGYDLIPRRKRRDLDAQRVFTLQHQGIEAVIDVGANIGQYATRLRAAGWRGPILSIEPVPEVNRELARRAAFDPLWEVLPPLALGHTEGEAVLEVSAESDMSSTLRQSDTLRAISPSSAVLRRVVVPQYRLDRLAAIEARPWRRLFVKIDVQGAEPAVLAGMAGLWERVQGLELELALFPLYEGERPWLELVTDLAQRGFKPYLLFPGYFARALGRQVQLDAVFYRD</sequence>
<dbReference type="InterPro" id="IPR029063">
    <property type="entry name" value="SAM-dependent_MTases_sf"/>
</dbReference>
<dbReference type="GO" id="GO:0008168">
    <property type="term" value="F:methyltransferase activity"/>
    <property type="evidence" value="ECO:0007669"/>
    <property type="project" value="UniProtKB-KW"/>
</dbReference>
<protein>
    <submittedName>
        <fullName evidence="2">FkbM family methyltransferase</fullName>
    </submittedName>
</protein>